<dbReference type="Proteomes" id="UP001147760">
    <property type="component" value="Unassembled WGS sequence"/>
</dbReference>
<reference evidence="2" key="1">
    <citation type="submission" date="2022-12" db="EMBL/GenBank/DDBJ databases">
        <authorList>
            <person name="Petersen C."/>
        </authorList>
    </citation>
    <scope>NUCLEOTIDE SEQUENCE</scope>
    <source>
        <strain evidence="2">IBT 17660</strain>
    </source>
</reference>
<dbReference type="EMBL" id="JAPWDO010000004">
    <property type="protein sequence ID" value="KAJ5472181.1"/>
    <property type="molecule type" value="Genomic_DNA"/>
</dbReference>
<evidence type="ECO:0000313" key="3">
    <source>
        <dbReference type="Proteomes" id="UP001147760"/>
    </source>
</evidence>
<comment type="caution">
    <text evidence="2">The sequence shown here is derived from an EMBL/GenBank/DDBJ whole genome shotgun (WGS) entry which is preliminary data.</text>
</comment>
<gene>
    <name evidence="2" type="ORF">N7530_006182</name>
</gene>
<evidence type="ECO:0000313" key="2">
    <source>
        <dbReference type="EMBL" id="KAJ5472181.1"/>
    </source>
</evidence>
<accession>A0A9W9WRH7</accession>
<reference evidence="2" key="2">
    <citation type="journal article" date="2023" name="IMA Fungus">
        <title>Comparative genomic study of the Penicillium genus elucidates a diverse pangenome and 15 lateral gene transfer events.</title>
        <authorList>
            <person name="Petersen C."/>
            <person name="Sorensen T."/>
            <person name="Nielsen M.R."/>
            <person name="Sondergaard T.E."/>
            <person name="Sorensen J.L."/>
            <person name="Fitzpatrick D.A."/>
            <person name="Frisvad J.C."/>
            <person name="Nielsen K.L."/>
        </authorList>
    </citation>
    <scope>NUCLEOTIDE SEQUENCE</scope>
    <source>
        <strain evidence="2">IBT 17660</strain>
    </source>
</reference>
<evidence type="ECO:0000256" key="1">
    <source>
        <dbReference type="SAM" id="MobiDB-lite"/>
    </source>
</evidence>
<dbReference type="OrthoDB" id="10273254at2759"/>
<proteinExistence type="predicted"/>
<name>A0A9W9WRH7_9EURO</name>
<protein>
    <submittedName>
        <fullName evidence="2">Uncharacterized protein</fullName>
    </submittedName>
</protein>
<feature type="compositionally biased region" description="Basic and acidic residues" evidence="1">
    <location>
        <begin position="13"/>
        <end position="25"/>
    </location>
</feature>
<sequence length="65" mass="7310">MNSEYTSENRMLVPERKASTGARDRSRAIPSPQCLLLVYHTSLPVVSCCVELDPVFISARDRVML</sequence>
<feature type="region of interest" description="Disordered" evidence="1">
    <location>
        <begin position="1"/>
        <end position="25"/>
    </location>
</feature>
<keyword evidence="3" id="KW-1185">Reference proteome</keyword>
<dbReference type="AlphaFoldDB" id="A0A9W9WRH7"/>
<organism evidence="2 3">
    <name type="scientific">Penicillium desertorum</name>
    <dbReference type="NCBI Taxonomy" id="1303715"/>
    <lineage>
        <taxon>Eukaryota</taxon>
        <taxon>Fungi</taxon>
        <taxon>Dikarya</taxon>
        <taxon>Ascomycota</taxon>
        <taxon>Pezizomycotina</taxon>
        <taxon>Eurotiomycetes</taxon>
        <taxon>Eurotiomycetidae</taxon>
        <taxon>Eurotiales</taxon>
        <taxon>Aspergillaceae</taxon>
        <taxon>Penicillium</taxon>
    </lineage>
</organism>